<organism evidence="8">
    <name type="scientific">Thermogemmatispora argillosa</name>
    <dbReference type="NCBI Taxonomy" id="2045280"/>
    <lineage>
        <taxon>Bacteria</taxon>
        <taxon>Bacillati</taxon>
        <taxon>Chloroflexota</taxon>
        <taxon>Ktedonobacteria</taxon>
        <taxon>Thermogemmatisporales</taxon>
        <taxon>Thermogemmatisporaceae</taxon>
        <taxon>Thermogemmatispora</taxon>
    </lineage>
</organism>
<dbReference type="Pfam" id="PF07669">
    <property type="entry name" value="Eco57I"/>
    <property type="match status" value="2"/>
</dbReference>
<keyword evidence="4" id="KW-0949">S-adenosyl-L-methionine</keyword>
<dbReference type="InterPro" id="IPR011639">
    <property type="entry name" value="MethylTrfase_TaqI-like_dom"/>
</dbReference>
<evidence type="ECO:0000256" key="1">
    <source>
        <dbReference type="ARBA" id="ARBA00011900"/>
    </source>
</evidence>
<dbReference type="SUPFAM" id="SSF53335">
    <property type="entry name" value="S-adenosyl-L-methionine-dependent methyltransferases"/>
    <property type="match status" value="1"/>
</dbReference>
<name>A0A455T2T2_9CHLR</name>
<dbReference type="Gene3D" id="3.40.50.150">
    <property type="entry name" value="Vaccinia Virus protein VP39"/>
    <property type="match status" value="2"/>
</dbReference>
<comment type="catalytic activity">
    <reaction evidence="5">
        <text>a 2'-deoxyadenosine in DNA + S-adenosyl-L-methionine = an N(6)-methyl-2'-deoxyadenosine in DNA + S-adenosyl-L-homocysteine + H(+)</text>
        <dbReference type="Rhea" id="RHEA:15197"/>
        <dbReference type="Rhea" id="RHEA-COMP:12418"/>
        <dbReference type="Rhea" id="RHEA-COMP:12419"/>
        <dbReference type="ChEBI" id="CHEBI:15378"/>
        <dbReference type="ChEBI" id="CHEBI:57856"/>
        <dbReference type="ChEBI" id="CHEBI:59789"/>
        <dbReference type="ChEBI" id="CHEBI:90615"/>
        <dbReference type="ChEBI" id="CHEBI:90616"/>
        <dbReference type="EC" id="2.1.1.72"/>
    </reaction>
</comment>
<feature type="domain" description="Type II methyltransferase M.TaqI-like" evidence="7">
    <location>
        <begin position="367"/>
        <end position="590"/>
    </location>
</feature>
<dbReference type="GO" id="GO:0032259">
    <property type="term" value="P:methylation"/>
    <property type="evidence" value="ECO:0007669"/>
    <property type="project" value="UniProtKB-KW"/>
</dbReference>
<evidence type="ECO:0000256" key="2">
    <source>
        <dbReference type="ARBA" id="ARBA00022603"/>
    </source>
</evidence>
<evidence type="ECO:0000259" key="7">
    <source>
        <dbReference type="Pfam" id="PF07669"/>
    </source>
</evidence>
<evidence type="ECO:0000256" key="5">
    <source>
        <dbReference type="ARBA" id="ARBA00047942"/>
    </source>
</evidence>
<dbReference type="GO" id="GO:0006304">
    <property type="term" value="P:DNA modification"/>
    <property type="evidence" value="ECO:0007669"/>
    <property type="project" value="InterPro"/>
</dbReference>
<dbReference type="GO" id="GO:0009007">
    <property type="term" value="F:site-specific DNA-methyltransferase (adenine-specific) activity"/>
    <property type="evidence" value="ECO:0007669"/>
    <property type="project" value="UniProtKB-EC"/>
</dbReference>
<dbReference type="EMBL" id="AP019377">
    <property type="protein sequence ID" value="BBH94228.1"/>
    <property type="molecule type" value="Genomic_DNA"/>
</dbReference>
<evidence type="ECO:0000313" key="8">
    <source>
        <dbReference type="EMBL" id="BBH94228.1"/>
    </source>
</evidence>
<dbReference type="PRINTS" id="PR00507">
    <property type="entry name" value="N12N6MTFRASE"/>
</dbReference>
<accession>A0A455T2T2</accession>
<evidence type="ECO:0000256" key="6">
    <source>
        <dbReference type="SAM" id="MobiDB-lite"/>
    </source>
</evidence>
<evidence type="ECO:0000256" key="3">
    <source>
        <dbReference type="ARBA" id="ARBA00022679"/>
    </source>
</evidence>
<dbReference type="InterPro" id="IPR050953">
    <property type="entry name" value="N4_N6_ade-DNA_methylase"/>
</dbReference>
<gene>
    <name evidence="8" type="ORF">KTA_24270</name>
</gene>
<reference evidence="8" key="1">
    <citation type="submission" date="2018-12" db="EMBL/GenBank/DDBJ databases">
        <title>Novel natural products biosynthetic potential of the class Ktedonobacteria.</title>
        <authorList>
            <person name="Zheng Y."/>
            <person name="Saitou A."/>
            <person name="Wang C.M."/>
            <person name="Toyoda A."/>
            <person name="Minakuchi Y."/>
            <person name="Sekiguchi Y."/>
            <person name="Ueda K."/>
            <person name="Takano H."/>
            <person name="Sakai Y."/>
            <person name="Yokota A."/>
            <person name="Yabe S."/>
        </authorList>
    </citation>
    <scope>NUCLEOTIDE SEQUENCE</scope>
    <source>
        <strain evidence="8">A3-2</strain>
    </source>
</reference>
<keyword evidence="2" id="KW-0489">Methyltransferase</keyword>
<sequence>MPTAQAHRPSSAISQQTEAARRLSELKERTCEALVLLLTALLRQARALLAKEAAASRSERDQLARLALQDLRGLYEQTLRLIYRLFFIQTARRAGYVSADCALNLDSREPARQRSNQPGTGAPDGEVDEDDASAGRLWKRLQELCALMRSGCQQPGLRLASYPGRLFDPATTPYLEALAVPDAVLIQVLALLDCDTLAGEVTPETDWIWLPAALYEDLLAYEPRLASEPLHEVQDRGRRLVIPARLNVSSPARDGRTRYPVVRAVAPGNVYLMPSRGRKSRGSYSTPPALVPYLVRRTLEPLVSRCRRAEDMLALRVVDPAMGTGTLLVAACDYLTRAYVRLLGEGETLATAPLECWKRYRRLVAEHCLYGVDLDELAVELARLSLWLFTGHLDQAAPFVSANLRCGNSLISIPLPDAHVRSEAPARSRRLDRLLRLIPLPENALPATTEERARMRRLADLWVALWFWPRASSSAARDQTGGPENEAVPALPDRRTWAALVAAVARGEDGSQAEATAGSTKSATDAAGTLGLAPYLQTLRRLVRRMRPFHWQLEFSSVFFEDSGRLRSRPGFDAVLTNPPWETLKPNSREFFAAYDPLYRRLERVEAEQQRRHLLADHHIERAWQDEAHWLEGLSRYVRQSGLYPAQRVPIGSRASGGDLNSYKLFVERVYQLLRPGGSCGLVVPASLYTDQSSAGLRRLLLDRARLIVLLGFENRAGLFPIDSRCKFALLVFTRERPAAHFRAAFMLRDPAVLQSDEQQFTIALPRALIERFAPETLSLLELRTQREAELLSRIYGTWPLLGAQPQEREAAGAWSVTLTREFDMTSDRRLFNRSGEGWPLYEGKMIHQYCPCFAPARYHVVPEIGRQALLRGELERLEQELDELARIELPQPLQGGRRERLMTLLTTYGRGPLTAADVRFDCEAPRLVFRRVASSTNARSLIATILPAGCFLGNTLTYVRPWRLNRDKLLALVRAGPAQPLSLAYERSLSPTLLAYLCGLLNSFVLDYVIRHKVSVDITMSQAAQLPLARLDPEQPYCQAIARRVARLVCLGPAFAHLRSELLGAEDAPTLPPEQRRARLQLQHEIDALVAHLYGLSAADLRDLLYGPQPQSFPLVPASVKEGVLRAFADVERLLESD</sequence>
<dbReference type="AlphaFoldDB" id="A0A455T2T2"/>
<protein>
    <recommendedName>
        <fullName evidence="1">site-specific DNA-methyltransferase (adenine-specific)</fullName>
        <ecNumber evidence="1">2.1.1.72</ecNumber>
    </recommendedName>
</protein>
<feature type="region of interest" description="Disordered" evidence="6">
    <location>
        <begin position="108"/>
        <end position="130"/>
    </location>
</feature>
<proteinExistence type="predicted"/>
<dbReference type="InterPro" id="IPR029063">
    <property type="entry name" value="SAM-dependent_MTases_sf"/>
</dbReference>
<keyword evidence="3" id="KW-0808">Transferase</keyword>
<evidence type="ECO:0000256" key="4">
    <source>
        <dbReference type="ARBA" id="ARBA00022691"/>
    </source>
</evidence>
<dbReference type="PANTHER" id="PTHR33841:SF1">
    <property type="entry name" value="DNA METHYLTRANSFERASE A"/>
    <property type="match status" value="1"/>
</dbReference>
<dbReference type="PANTHER" id="PTHR33841">
    <property type="entry name" value="DNA METHYLTRANSFERASE YEEA-RELATED"/>
    <property type="match status" value="1"/>
</dbReference>
<feature type="domain" description="Type II methyltransferase M.TaqI-like" evidence="7">
    <location>
        <begin position="657"/>
        <end position="717"/>
    </location>
</feature>
<dbReference type="EC" id="2.1.1.72" evidence="1"/>